<name>A0ABD2PUB0_9PLAT</name>
<organism evidence="1 2">
    <name type="scientific">Cichlidogyrus casuarinus</name>
    <dbReference type="NCBI Taxonomy" id="1844966"/>
    <lineage>
        <taxon>Eukaryota</taxon>
        <taxon>Metazoa</taxon>
        <taxon>Spiralia</taxon>
        <taxon>Lophotrochozoa</taxon>
        <taxon>Platyhelminthes</taxon>
        <taxon>Monogenea</taxon>
        <taxon>Monopisthocotylea</taxon>
        <taxon>Dactylogyridea</taxon>
        <taxon>Ancyrocephalidae</taxon>
        <taxon>Cichlidogyrus</taxon>
    </lineage>
</organism>
<protein>
    <submittedName>
        <fullName evidence="1">Uncharacterized protein</fullName>
    </submittedName>
</protein>
<evidence type="ECO:0000313" key="2">
    <source>
        <dbReference type="Proteomes" id="UP001626550"/>
    </source>
</evidence>
<dbReference type="EMBL" id="JBJKFK010002480">
    <property type="protein sequence ID" value="KAL3311040.1"/>
    <property type="molecule type" value="Genomic_DNA"/>
</dbReference>
<dbReference type="PANTHER" id="PTHR19871">
    <property type="entry name" value="BETA TRANSDUCIN-RELATED PROTEIN"/>
    <property type="match status" value="1"/>
</dbReference>
<comment type="caution">
    <text evidence="1">The sequence shown here is derived from an EMBL/GenBank/DDBJ whole genome shotgun (WGS) entry which is preliminary data.</text>
</comment>
<dbReference type="AlphaFoldDB" id="A0ABD2PUB0"/>
<sequence>MSISISFLERVSLGCFQREAENMAEDSGVDAWNSLKPKVRRPICVMRRVGCSQSSLHLQTLLLGISEQIFGELQPSRCQEIEFASTCEYAEVVKVFAQALALPTENRPVCIIIDDIHNLFPHTQVSLFQWLPFHLLSAHVKLLLSTNLHSHGTNFGSLFGPETVVTLRGFCQFSSVHRMYLASQLCPESDKWHDFVEQSLELNSTPLYLHTLRIALNSGRFSTFNAVASTQELSVKLMRLVQEALAKDYVKSAFVRLLHYLALSRMGLSVKEMCALAELDSEIKATLSSSLDGGRLPLGKLLQVLTQKDQLRGFGHFLTVARVDGKVIWRFTADCYRTALLQSVGLGTAADSEYSQNEEENFLNSAQTTLKAQQYHALMLEFWSGKLKSSVRNDTLFWPCLKHSLHAGNYPVSTAQGYNINRRKLTELPFQHVKMGSSSIRSLLANIICSVDFLYAKLELTKSPNELLASIYFCRLIPELRSHPEMDMMLLLLRQLSERLQADPISLPAELAGRLGHLAGSDDNSLLGTQLLLSIDRLILKSSVKYLPNSIPA</sequence>
<keyword evidence="2" id="KW-1185">Reference proteome</keyword>
<dbReference type="InterPro" id="IPR052752">
    <property type="entry name" value="NACHT-WD_repeat"/>
</dbReference>
<proteinExistence type="predicted"/>
<reference evidence="1 2" key="1">
    <citation type="submission" date="2024-11" db="EMBL/GenBank/DDBJ databases">
        <title>Adaptive evolution of stress response genes in parasites aligns with host niche diversity.</title>
        <authorList>
            <person name="Hahn C."/>
            <person name="Resl P."/>
        </authorList>
    </citation>
    <scope>NUCLEOTIDE SEQUENCE [LARGE SCALE GENOMIC DNA]</scope>
    <source>
        <strain evidence="1">EGGRZ-B1_66</strain>
        <tissue evidence="1">Body</tissue>
    </source>
</reference>
<dbReference type="InterPro" id="IPR027417">
    <property type="entry name" value="P-loop_NTPase"/>
</dbReference>
<dbReference type="Proteomes" id="UP001626550">
    <property type="component" value="Unassembled WGS sequence"/>
</dbReference>
<accession>A0ABD2PUB0</accession>
<dbReference type="SUPFAM" id="SSF52540">
    <property type="entry name" value="P-loop containing nucleoside triphosphate hydrolases"/>
    <property type="match status" value="1"/>
</dbReference>
<evidence type="ECO:0000313" key="1">
    <source>
        <dbReference type="EMBL" id="KAL3311040.1"/>
    </source>
</evidence>
<dbReference type="PANTHER" id="PTHR19871:SF14">
    <property type="entry name" value="DUF4062 DOMAIN-CONTAINING PROTEIN"/>
    <property type="match status" value="1"/>
</dbReference>
<gene>
    <name evidence="1" type="ORF">Ciccas_010386</name>
</gene>